<evidence type="ECO:0000256" key="1">
    <source>
        <dbReference type="SAM" id="MobiDB-lite"/>
    </source>
</evidence>
<feature type="compositionally biased region" description="Polar residues" evidence="1">
    <location>
        <begin position="82"/>
        <end position="97"/>
    </location>
</feature>
<feature type="compositionally biased region" description="Low complexity" evidence="1">
    <location>
        <begin position="42"/>
        <end position="51"/>
    </location>
</feature>
<evidence type="ECO:0000313" key="2">
    <source>
        <dbReference type="EMBL" id="GFO48339.1"/>
    </source>
</evidence>
<evidence type="ECO:0000313" key="3">
    <source>
        <dbReference type="Proteomes" id="UP000735302"/>
    </source>
</evidence>
<sequence length="289" mass="31148">MQGKVTQGKKSQSKARQGKAKQGEANQGKTWHSKARRRIRRTNANIANDATKSPQVEGHVKYLTPSGEPDHQSPDANDVTVIGTSNGSQLNSNSRSGGASLELHDLTPQEISPEPHYLTLQEASTNHYDALQRSERDSEALNVYREGFDHYDRPIEAKGGRRPNDALPLVPTVHPPGSGDTPGYVQLLDERGNPIPVVDASDALPLVPTVCPPGSGNIPGYVQLLDERGNSTPVVDASDALPLAPTVHPPGLEDTPGYVQLLDEQKNPTPLVDDRGYTIVGCSAREHSF</sequence>
<accession>A0AAV4DVW4</accession>
<feature type="compositionally biased region" description="Basic and acidic residues" evidence="1">
    <location>
        <begin position="154"/>
        <end position="164"/>
    </location>
</feature>
<feature type="compositionally biased region" description="Polar residues" evidence="1">
    <location>
        <begin position="1"/>
        <end position="10"/>
    </location>
</feature>
<keyword evidence="3" id="KW-1185">Reference proteome</keyword>
<comment type="caution">
    <text evidence="2">The sequence shown here is derived from an EMBL/GenBank/DDBJ whole genome shotgun (WGS) entry which is preliminary data.</text>
</comment>
<protein>
    <submittedName>
        <fullName evidence="2">Uncharacterized protein</fullName>
    </submittedName>
</protein>
<gene>
    <name evidence="2" type="ORF">PoB_007484400</name>
</gene>
<dbReference type="AlphaFoldDB" id="A0AAV4DVW4"/>
<feature type="compositionally biased region" description="Basic residues" evidence="1">
    <location>
        <begin position="31"/>
        <end position="41"/>
    </location>
</feature>
<name>A0AAV4DVW4_9GAST</name>
<organism evidence="2 3">
    <name type="scientific">Plakobranchus ocellatus</name>
    <dbReference type="NCBI Taxonomy" id="259542"/>
    <lineage>
        <taxon>Eukaryota</taxon>
        <taxon>Metazoa</taxon>
        <taxon>Spiralia</taxon>
        <taxon>Lophotrochozoa</taxon>
        <taxon>Mollusca</taxon>
        <taxon>Gastropoda</taxon>
        <taxon>Heterobranchia</taxon>
        <taxon>Euthyneura</taxon>
        <taxon>Panpulmonata</taxon>
        <taxon>Sacoglossa</taxon>
        <taxon>Placobranchoidea</taxon>
        <taxon>Plakobranchidae</taxon>
        <taxon>Plakobranchus</taxon>
    </lineage>
</organism>
<dbReference type="Proteomes" id="UP000735302">
    <property type="component" value="Unassembled WGS sequence"/>
</dbReference>
<reference evidence="2 3" key="1">
    <citation type="journal article" date="2021" name="Elife">
        <title>Chloroplast acquisition without the gene transfer in kleptoplastic sea slugs, Plakobranchus ocellatus.</title>
        <authorList>
            <person name="Maeda T."/>
            <person name="Takahashi S."/>
            <person name="Yoshida T."/>
            <person name="Shimamura S."/>
            <person name="Takaki Y."/>
            <person name="Nagai Y."/>
            <person name="Toyoda A."/>
            <person name="Suzuki Y."/>
            <person name="Arimoto A."/>
            <person name="Ishii H."/>
            <person name="Satoh N."/>
            <person name="Nishiyama T."/>
            <person name="Hasebe M."/>
            <person name="Maruyama T."/>
            <person name="Minagawa J."/>
            <person name="Obokata J."/>
            <person name="Shigenobu S."/>
        </authorList>
    </citation>
    <scope>NUCLEOTIDE SEQUENCE [LARGE SCALE GENOMIC DNA]</scope>
</reference>
<proteinExistence type="predicted"/>
<dbReference type="EMBL" id="BLXT01008388">
    <property type="protein sequence ID" value="GFO48339.1"/>
    <property type="molecule type" value="Genomic_DNA"/>
</dbReference>
<feature type="region of interest" description="Disordered" evidence="1">
    <location>
        <begin position="1"/>
        <end position="99"/>
    </location>
</feature>
<feature type="region of interest" description="Disordered" evidence="1">
    <location>
        <begin position="154"/>
        <end position="178"/>
    </location>
</feature>